<organism evidence="1 2">
    <name type="scientific">Lysobacter enzymogenes</name>
    <dbReference type="NCBI Taxonomy" id="69"/>
    <lineage>
        <taxon>Bacteria</taxon>
        <taxon>Pseudomonadati</taxon>
        <taxon>Pseudomonadota</taxon>
        <taxon>Gammaproteobacteria</taxon>
        <taxon>Lysobacterales</taxon>
        <taxon>Lysobacteraceae</taxon>
        <taxon>Lysobacter</taxon>
    </lineage>
</organism>
<reference evidence="1 2" key="1">
    <citation type="journal article" date="2017" name="DNA Res.">
        <title>Complete genome sequence and expression profile of the commercial lytic enzyme producer Lysobacter enzymogenes M497-1.</title>
        <authorList>
            <person name="Takami H."/>
            <person name="Toyoda A."/>
            <person name="Uchiyama I."/>
            <person name="Itoh T."/>
            <person name="Takaki Y."/>
            <person name="Arai W."/>
            <person name="Nishi S."/>
            <person name="Kawai M."/>
            <person name="Shinya K."/>
            <person name="Ikeda H."/>
        </authorList>
    </citation>
    <scope>NUCLEOTIDE SEQUENCE [LARGE SCALE GENOMIC DNA]</scope>
    <source>
        <strain evidence="1 2">M497-1</strain>
    </source>
</reference>
<dbReference type="Proteomes" id="UP000218824">
    <property type="component" value="Chromosome"/>
</dbReference>
<protein>
    <submittedName>
        <fullName evidence="1">Uncharacterized protein</fullName>
    </submittedName>
</protein>
<dbReference type="GeneID" id="83063292"/>
<sequence length="126" mass="13917">MTVERLGPAATLISALRTQMTRKRDEVARGAGARDSASARAAASRDVAALRRELGEIAAQADPDDEASMERARPRVVRAMLLWEFGPGLRDYGEWQPMLDSIVQTLESDEGQRRALAELILELRRG</sequence>
<gene>
    <name evidence="1" type="ORF">LEN_1416</name>
</gene>
<evidence type="ECO:0000313" key="2">
    <source>
        <dbReference type="Proteomes" id="UP000218824"/>
    </source>
</evidence>
<dbReference type="AlphaFoldDB" id="A0AAU9AJA7"/>
<dbReference type="EMBL" id="AP014940">
    <property type="protein sequence ID" value="BAV96903.1"/>
    <property type="molecule type" value="Genomic_DNA"/>
</dbReference>
<dbReference type="RefSeq" id="WP_096377165.1">
    <property type="nucleotide sequence ID" value="NZ_AP014940.1"/>
</dbReference>
<evidence type="ECO:0000313" key="1">
    <source>
        <dbReference type="EMBL" id="BAV96903.1"/>
    </source>
</evidence>
<accession>A0AAU9AJA7</accession>
<proteinExistence type="predicted"/>
<dbReference type="KEGG" id="lem:LEN_1416"/>
<name>A0AAU9AJA7_LYSEN</name>